<sequence length="195" mass="20689">MTRDLTSSLAPQRPLIGLALALACAWLSGCSTAPQAGAPAATAPAAARTISLPLRIGWIDGLEARYVTTDVSDAALAVEQKANHAPRLARSARAPAGLNLLERVYKVSNFQQAPVFQSAPQPVGPASQDLSYSPLWRLTTVTWKQASQARELRSEQAILAAEDEGLLTVQATDLVLNCPILAIEGRGRLEGVSWP</sequence>
<dbReference type="RefSeq" id="WP_273949499.1">
    <property type="nucleotide sequence ID" value="NZ_JAQSIP010000002.1"/>
</dbReference>
<dbReference type="InterPro" id="IPR055905">
    <property type="entry name" value="DUF7482"/>
</dbReference>
<dbReference type="PROSITE" id="PS51257">
    <property type="entry name" value="PROKAR_LIPOPROTEIN"/>
    <property type="match status" value="1"/>
</dbReference>
<reference evidence="3 4" key="1">
    <citation type="submission" date="2023-02" db="EMBL/GenBank/DDBJ databases">
        <title>Bacterial whole genomic sequence of Curvibacter sp. HBC61.</title>
        <authorList>
            <person name="Le V."/>
            <person name="Ko S.-R."/>
            <person name="Ahn C.-Y."/>
            <person name="Oh H.-M."/>
        </authorList>
    </citation>
    <scope>NUCLEOTIDE SEQUENCE [LARGE SCALE GENOMIC DNA]</scope>
    <source>
        <strain evidence="3 4">HBC61</strain>
    </source>
</reference>
<proteinExistence type="predicted"/>
<evidence type="ECO:0000259" key="2">
    <source>
        <dbReference type="Pfam" id="PF24298"/>
    </source>
</evidence>
<feature type="domain" description="DUF7482" evidence="2">
    <location>
        <begin position="60"/>
        <end position="182"/>
    </location>
</feature>
<organism evidence="3 4">
    <name type="scientific">Curvibacter cyanobacteriorum</name>
    <dbReference type="NCBI Taxonomy" id="3026422"/>
    <lineage>
        <taxon>Bacteria</taxon>
        <taxon>Pseudomonadati</taxon>
        <taxon>Pseudomonadota</taxon>
        <taxon>Betaproteobacteria</taxon>
        <taxon>Burkholderiales</taxon>
        <taxon>Comamonadaceae</taxon>
        <taxon>Curvibacter</taxon>
    </lineage>
</organism>
<dbReference type="EMBL" id="JAQSIP010000002">
    <property type="protein sequence ID" value="MDD0838057.1"/>
    <property type="molecule type" value="Genomic_DNA"/>
</dbReference>
<dbReference type="Pfam" id="PF24298">
    <property type="entry name" value="DUF7482"/>
    <property type="match status" value="1"/>
</dbReference>
<gene>
    <name evidence="3" type="ORF">PSQ40_05685</name>
</gene>
<dbReference type="Proteomes" id="UP001528673">
    <property type="component" value="Unassembled WGS sequence"/>
</dbReference>
<keyword evidence="1" id="KW-0732">Signal</keyword>
<evidence type="ECO:0000313" key="4">
    <source>
        <dbReference type="Proteomes" id="UP001528673"/>
    </source>
</evidence>
<accession>A0ABT5MZ48</accession>
<name>A0ABT5MZ48_9BURK</name>
<keyword evidence="4" id="KW-1185">Reference proteome</keyword>
<protein>
    <recommendedName>
        <fullName evidence="2">DUF7482 domain-containing protein</fullName>
    </recommendedName>
</protein>
<evidence type="ECO:0000313" key="3">
    <source>
        <dbReference type="EMBL" id="MDD0838057.1"/>
    </source>
</evidence>
<feature type="signal peptide" evidence="1">
    <location>
        <begin position="1"/>
        <end position="33"/>
    </location>
</feature>
<feature type="chain" id="PRO_5045368603" description="DUF7482 domain-containing protein" evidence="1">
    <location>
        <begin position="34"/>
        <end position="195"/>
    </location>
</feature>
<comment type="caution">
    <text evidence="3">The sequence shown here is derived from an EMBL/GenBank/DDBJ whole genome shotgun (WGS) entry which is preliminary data.</text>
</comment>
<evidence type="ECO:0000256" key="1">
    <source>
        <dbReference type="SAM" id="SignalP"/>
    </source>
</evidence>